<dbReference type="EMBL" id="CM044705">
    <property type="protein sequence ID" value="KAI5664216.1"/>
    <property type="molecule type" value="Genomic_DNA"/>
</dbReference>
<organism evidence="1 2">
    <name type="scientific">Catharanthus roseus</name>
    <name type="common">Madagascar periwinkle</name>
    <name type="synonym">Vinca rosea</name>
    <dbReference type="NCBI Taxonomy" id="4058"/>
    <lineage>
        <taxon>Eukaryota</taxon>
        <taxon>Viridiplantae</taxon>
        <taxon>Streptophyta</taxon>
        <taxon>Embryophyta</taxon>
        <taxon>Tracheophyta</taxon>
        <taxon>Spermatophyta</taxon>
        <taxon>Magnoliopsida</taxon>
        <taxon>eudicotyledons</taxon>
        <taxon>Gunneridae</taxon>
        <taxon>Pentapetalae</taxon>
        <taxon>asterids</taxon>
        <taxon>lamiids</taxon>
        <taxon>Gentianales</taxon>
        <taxon>Apocynaceae</taxon>
        <taxon>Rauvolfioideae</taxon>
        <taxon>Vinceae</taxon>
        <taxon>Catharanthinae</taxon>
        <taxon>Catharanthus</taxon>
    </lineage>
</organism>
<sequence length="142" mass="15551">MGFQKGRKASLASIGKNTCEDSCSRSRVAVPFIERIFFPYDKKVLGKFPFRLLVLAQGSISLVSELLIGLASSYSSDGKLVQKALHGLSWAQITVRKQRNMPISEFPHFVASISAIQSLRLSAVKMAASEERAYSSSSSQGY</sequence>
<evidence type="ECO:0000313" key="2">
    <source>
        <dbReference type="Proteomes" id="UP001060085"/>
    </source>
</evidence>
<name>A0ACC0AXN6_CATRO</name>
<gene>
    <name evidence="1" type="ORF">M9H77_23539</name>
</gene>
<evidence type="ECO:0000313" key="1">
    <source>
        <dbReference type="EMBL" id="KAI5664216.1"/>
    </source>
</evidence>
<proteinExistence type="predicted"/>
<accession>A0ACC0AXN6</accession>
<reference evidence="2" key="1">
    <citation type="journal article" date="2023" name="Nat. Plants">
        <title>Single-cell RNA sequencing provides a high-resolution roadmap for understanding the multicellular compartmentation of specialized metabolism.</title>
        <authorList>
            <person name="Sun S."/>
            <person name="Shen X."/>
            <person name="Li Y."/>
            <person name="Li Y."/>
            <person name="Wang S."/>
            <person name="Li R."/>
            <person name="Zhang H."/>
            <person name="Shen G."/>
            <person name="Guo B."/>
            <person name="Wei J."/>
            <person name="Xu J."/>
            <person name="St-Pierre B."/>
            <person name="Chen S."/>
            <person name="Sun C."/>
        </authorList>
    </citation>
    <scope>NUCLEOTIDE SEQUENCE [LARGE SCALE GENOMIC DNA]</scope>
</reference>
<keyword evidence="2" id="KW-1185">Reference proteome</keyword>
<dbReference type="Proteomes" id="UP001060085">
    <property type="component" value="Linkage Group LG05"/>
</dbReference>
<protein>
    <submittedName>
        <fullName evidence="1">Uncharacterized protein</fullName>
    </submittedName>
</protein>
<comment type="caution">
    <text evidence="1">The sequence shown here is derived from an EMBL/GenBank/DDBJ whole genome shotgun (WGS) entry which is preliminary data.</text>
</comment>